<keyword evidence="3" id="KW-1185">Reference proteome</keyword>
<keyword evidence="1" id="KW-0732">Signal</keyword>
<accession>A0A839UVH4</accession>
<evidence type="ECO:0000313" key="3">
    <source>
        <dbReference type="Proteomes" id="UP000559987"/>
    </source>
</evidence>
<feature type="signal peptide" evidence="1">
    <location>
        <begin position="1"/>
        <end position="27"/>
    </location>
</feature>
<evidence type="ECO:0008006" key="4">
    <source>
        <dbReference type="Google" id="ProtNLM"/>
    </source>
</evidence>
<dbReference type="Proteomes" id="UP000559987">
    <property type="component" value="Unassembled WGS sequence"/>
</dbReference>
<comment type="caution">
    <text evidence="2">The sequence shown here is derived from an EMBL/GenBank/DDBJ whole genome shotgun (WGS) entry which is preliminary data.</text>
</comment>
<proteinExistence type="predicted"/>
<sequence>MYRASGPLACWVATAALFISASANTYAAESAALIVHYFPSIYNLKNANGNEYEAEVLRLALAATEADYGPFTLVQLPHATTERTIRDLAGRKLENQLQVMGYKPERLAQGANTFISFPVYLGIFGYRVCFANESVNLDVNTENPLDELKRFSFGSGDGWSDTYILQSNGFAVRTATVAGRLARMTAVGQVDFFCRSVGEFNREFKSFSHLEGLKKEKTFALFYPHPRFFFTNRHNKLLIDRVTVGLQRVYASGEYQRLWQEVFGESISYADLPNRKIVTLKNPLVDGLDRNYERYFYQPASAPATESSQEAAAVFSQYP</sequence>
<feature type="chain" id="PRO_5032327224" description="Solute-binding protein family 3/N-terminal domain-containing protein" evidence="1">
    <location>
        <begin position="28"/>
        <end position="319"/>
    </location>
</feature>
<evidence type="ECO:0000313" key="2">
    <source>
        <dbReference type="EMBL" id="MBB3169468.1"/>
    </source>
</evidence>
<dbReference type="RefSeq" id="WP_183910930.1">
    <property type="nucleotide sequence ID" value="NZ_JACHXZ010000003.1"/>
</dbReference>
<dbReference type="SUPFAM" id="SSF53850">
    <property type="entry name" value="Periplasmic binding protein-like II"/>
    <property type="match status" value="1"/>
</dbReference>
<evidence type="ECO:0000256" key="1">
    <source>
        <dbReference type="SAM" id="SignalP"/>
    </source>
</evidence>
<name>A0A839UVH4_9GAMM</name>
<reference evidence="2 3" key="1">
    <citation type="submission" date="2020-08" db="EMBL/GenBank/DDBJ databases">
        <title>Genomic Encyclopedia of Type Strains, Phase III (KMG-III): the genomes of soil and plant-associated and newly described type strains.</title>
        <authorList>
            <person name="Whitman W."/>
        </authorList>
    </citation>
    <scope>NUCLEOTIDE SEQUENCE [LARGE SCALE GENOMIC DNA]</scope>
    <source>
        <strain evidence="2 3">CECT 8571</strain>
    </source>
</reference>
<dbReference type="EMBL" id="JACHXZ010000003">
    <property type="protein sequence ID" value="MBB3169468.1"/>
    <property type="molecule type" value="Genomic_DNA"/>
</dbReference>
<gene>
    <name evidence="2" type="ORF">FHS30_002676</name>
</gene>
<protein>
    <recommendedName>
        <fullName evidence="4">Solute-binding protein family 3/N-terminal domain-containing protein</fullName>
    </recommendedName>
</protein>
<dbReference type="AlphaFoldDB" id="A0A839UVH4"/>
<organism evidence="2 3">
    <name type="scientific">Simiduia aestuariiviva</name>
    <dbReference type="NCBI Taxonomy" id="1510459"/>
    <lineage>
        <taxon>Bacteria</taxon>
        <taxon>Pseudomonadati</taxon>
        <taxon>Pseudomonadota</taxon>
        <taxon>Gammaproteobacteria</taxon>
        <taxon>Cellvibrionales</taxon>
        <taxon>Cellvibrionaceae</taxon>
        <taxon>Simiduia</taxon>
    </lineage>
</organism>